<dbReference type="SUPFAM" id="SSF55383">
    <property type="entry name" value="Copper amine oxidase, domain N"/>
    <property type="match status" value="1"/>
</dbReference>
<dbReference type="SUPFAM" id="SSF63829">
    <property type="entry name" value="Calcium-dependent phosphotriesterase"/>
    <property type="match status" value="1"/>
</dbReference>
<dbReference type="Gene3D" id="2.120.10.30">
    <property type="entry name" value="TolB, C-terminal domain"/>
    <property type="match status" value="3"/>
</dbReference>
<dbReference type="Pfam" id="PF25021">
    <property type="entry name" value="TEN_NHL"/>
    <property type="match status" value="1"/>
</dbReference>
<dbReference type="InterPro" id="IPR012854">
    <property type="entry name" value="Cu_amine_oxidase-like_N"/>
</dbReference>
<organism evidence="6 7">
    <name type="scientific">Defluviitalea raffinosedens</name>
    <dbReference type="NCBI Taxonomy" id="1450156"/>
    <lineage>
        <taxon>Bacteria</taxon>
        <taxon>Bacillati</taxon>
        <taxon>Bacillota</taxon>
        <taxon>Clostridia</taxon>
        <taxon>Lachnospirales</taxon>
        <taxon>Defluviitaleaceae</taxon>
        <taxon>Defluviitalea</taxon>
    </lineage>
</organism>
<feature type="repeat" description="NHL" evidence="2">
    <location>
        <begin position="219"/>
        <end position="249"/>
    </location>
</feature>
<dbReference type="Proteomes" id="UP000483018">
    <property type="component" value="Unassembled WGS sequence"/>
</dbReference>
<dbReference type="InterPro" id="IPR056822">
    <property type="entry name" value="TEN_NHL"/>
</dbReference>
<dbReference type="PANTHER" id="PTHR13833:SF71">
    <property type="entry name" value="NHL DOMAIN-CONTAINING PROTEIN"/>
    <property type="match status" value="1"/>
</dbReference>
<evidence type="ECO:0000259" key="5">
    <source>
        <dbReference type="Pfam" id="PF25021"/>
    </source>
</evidence>
<feature type="domain" description="Copper amine oxidase-like N-terminal" evidence="4">
    <location>
        <begin position="381"/>
        <end position="440"/>
    </location>
</feature>
<dbReference type="InterPro" id="IPR036582">
    <property type="entry name" value="Mao_N_sf"/>
</dbReference>
<keyword evidence="3" id="KW-0732">Signal</keyword>
<evidence type="ECO:0008006" key="8">
    <source>
        <dbReference type="Google" id="ProtNLM"/>
    </source>
</evidence>
<dbReference type="PROSITE" id="PS51125">
    <property type="entry name" value="NHL"/>
    <property type="match status" value="2"/>
</dbReference>
<dbReference type="PANTHER" id="PTHR13833">
    <property type="match status" value="1"/>
</dbReference>
<feature type="signal peptide" evidence="3">
    <location>
        <begin position="1"/>
        <end position="23"/>
    </location>
</feature>
<keyword evidence="1" id="KW-0677">Repeat</keyword>
<evidence type="ECO:0000256" key="3">
    <source>
        <dbReference type="SAM" id="SignalP"/>
    </source>
</evidence>
<gene>
    <name evidence="6" type="ORF">GND95_06515</name>
</gene>
<dbReference type="EMBL" id="WSLF01000004">
    <property type="protein sequence ID" value="KAE9634960.1"/>
    <property type="molecule type" value="Genomic_DNA"/>
</dbReference>
<reference evidence="6 7" key="1">
    <citation type="submission" date="2019-12" db="EMBL/GenBank/DDBJ databases">
        <title>Defluviitalea raffinosedens, isolated from a biogas fermenter, genome sequencing and characterization.</title>
        <authorList>
            <person name="Rettenmaier R."/>
            <person name="Schneider M."/>
            <person name="Neuhaus K."/>
            <person name="Liebl W."/>
            <person name="Zverlov V."/>
        </authorList>
    </citation>
    <scope>NUCLEOTIDE SEQUENCE [LARGE SCALE GENOMIC DNA]</scope>
    <source>
        <strain evidence="6 7">249c-K6</strain>
    </source>
</reference>
<proteinExistence type="predicted"/>
<dbReference type="RefSeq" id="WP_158740047.1">
    <property type="nucleotide sequence ID" value="NZ_WSLF01000004.1"/>
</dbReference>
<dbReference type="InterPro" id="IPR011042">
    <property type="entry name" value="6-blade_b-propeller_TolB-like"/>
</dbReference>
<keyword evidence="7" id="KW-1185">Reference proteome</keyword>
<dbReference type="OrthoDB" id="9757737at2"/>
<evidence type="ECO:0000313" key="7">
    <source>
        <dbReference type="Proteomes" id="UP000483018"/>
    </source>
</evidence>
<accession>A0A7C8LJS2</accession>
<name>A0A7C8LJS2_9FIRM</name>
<evidence type="ECO:0000259" key="4">
    <source>
        <dbReference type="Pfam" id="PF07833"/>
    </source>
</evidence>
<protein>
    <recommendedName>
        <fullName evidence="8">Copper amine oxidase-like N-terminal domain-containing protein</fullName>
    </recommendedName>
</protein>
<sequence length="478" mass="52900">MKKVFLTLMMVIFVFSNTVFVNAEEVNFESIGSGNLGYKDGDFSVAEFRFPYGIIKNKDGEIFVADSYNHVIRKISGGKVSTIGAYSKYVDHYGFPTGAYVDGGIAEARFNEPRDIAIDSKGNIFVVDTGNHVIRVIKDNKVYTFAGAGEAGFADKKGTEAKFNQPSGIAIDKDDNLYIADTLNHVIRKITPAGEISTYAGKRSDDGDYQDGSLEEARFNEPTGLAIDGQGTLYVADSGNQRIRIIKDNKVITIAGSGTEKNDAGYIIGGYKDGAASQAQFNFPKGIDVSNEGMILIGDMFNNQIRVIKDNQVYTLKTADGVLYGPVGISYSNGSLYVSDMWNNKVKKFEVNESNLIQVEETEGEDFLQITLIPGEIQVWVNGSKVEFTDVKPYKDNGKVMVPIRKLSESLGAKVTYDAAKKEITIQKDEWKKQIFINKDPVILKDGRILVHTRFLTENLGYHVEWLDEYDTVLVTLP</sequence>
<dbReference type="AlphaFoldDB" id="A0A7C8LJS2"/>
<evidence type="ECO:0000313" key="6">
    <source>
        <dbReference type="EMBL" id="KAE9634960.1"/>
    </source>
</evidence>
<feature type="repeat" description="NHL" evidence="2">
    <location>
        <begin position="110"/>
        <end position="140"/>
    </location>
</feature>
<evidence type="ECO:0000256" key="2">
    <source>
        <dbReference type="PROSITE-ProRule" id="PRU00504"/>
    </source>
</evidence>
<evidence type="ECO:0000256" key="1">
    <source>
        <dbReference type="ARBA" id="ARBA00022737"/>
    </source>
</evidence>
<feature type="domain" description="Teneurin NHL" evidence="5">
    <location>
        <begin position="45"/>
        <end position="246"/>
    </location>
</feature>
<dbReference type="Pfam" id="PF07833">
    <property type="entry name" value="Cu_amine_oxidN1"/>
    <property type="match status" value="1"/>
</dbReference>
<dbReference type="Gene3D" id="3.30.457.10">
    <property type="entry name" value="Copper amine oxidase-like, N-terminal domain"/>
    <property type="match status" value="1"/>
</dbReference>
<dbReference type="InterPro" id="IPR001258">
    <property type="entry name" value="NHL_repeat"/>
</dbReference>
<feature type="chain" id="PRO_5028843813" description="Copper amine oxidase-like N-terminal domain-containing protein" evidence="3">
    <location>
        <begin position="24"/>
        <end position="478"/>
    </location>
</feature>
<comment type="caution">
    <text evidence="6">The sequence shown here is derived from an EMBL/GenBank/DDBJ whole genome shotgun (WGS) entry which is preliminary data.</text>
</comment>